<dbReference type="InterPro" id="IPR004089">
    <property type="entry name" value="MCPsignal_dom"/>
</dbReference>
<keyword evidence="1 3" id="KW-0807">Transducer</keyword>
<dbReference type="SMART" id="SM00283">
    <property type="entry name" value="MA"/>
    <property type="match status" value="1"/>
</dbReference>
<dbReference type="InterPro" id="IPR004090">
    <property type="entry name" value="Chemotax_Me-accpt_rcpt"/>
</dbReference>
<evidence type="ECO:0000256" key="1">
    <source>
        <dbReference type="ARBA" id="ARBA00023224"/>
    </source>
</evidence>
<evidence type="ECO:0000313" key="8">
    <source>
        <dbReference type="Proteomes" id="UP001230807"/>
    </source>
</evidence>
<organism evidence="7 8">
    <name type="scientific">Exiguobacterium mexicanum</name>
    <dbReference type="NCBI Taxonomy" id="340146"/>
    <lineage>
        <taxon>Bacteria</taxon>
        <taxon>Bacillati</taxon>
        <taxon>Bacillota</taxon>
        <taxon>Bacilli</taxon>
        <taxon>Bacillales</taxon>
        <taxon>Bacillales Family XII. Incertae Sedis</taxon>
        <taxon>Exiguobacterium</taxon>
    </lineage>
</organism>
<keyword evidence="4" id="KW-0175">Coiled coil</keyword>
<evidence type="ECO:0000259" key="5">
    <source>
        <dbReference type="PROSITE" id="PS50111"/>
    </source>
</evidence>
<evidence type="ECO:0000259" key="6">
    <source>
        <dbReference type="PROSITE" id="PS50113"/>
    </source>
</evidence>
<dbReference type="PANTHER" id="PTHR32089">
    <property type="entry name" value="METHYL-ACCEPTING CHEMOTAXIS PROTEIN MCPB"/>
    <property type="match status" value="1"/>
</dbReference>
<dbReference type="SUPFAM" id="SSF58104">
    <property type="entry name" value="Methyl-accepting chemotaxis protein (MCP) signaling domain"/>
    <property type="match status" value="1"/>
</dbReference>
<dbReference type="InterPro" id="IPR000700">
    <property type="entry name" value="PAS-assoc_C"/>
</dbReference>
<dbReference type="EMBL" id="JASWER010000001">
    <property type="protein sequence ID" value="MDL5376201.1"/>
    <property type="molecule type" value="Genomic_DNA"/>
</dbReference>
<reference evidence="7 8" key="1">
    <citation type="submission" date="2023-06" db="EMBL/GenBank/DDBJ databases">
        <title>Influencing factors and mechanism of Cr(VI) reduction by facultative anaerobic Exiguobacterium sp. PY14.</title>
        <authorList>
            <person name="Zou L."/>
        </authorList>
    </citation>
    <scope>NUCLEOTIDE SEQUENCE [LARGE SCALE GENOMIC DNA]</scope>
    <source>
        <strain evidence="7 8">PY14</strain>
    </source>
</reference>
<dbReference type="RefSeq" id="WP_214720030.1">
    <property type="nucleotide sequence ID" value="NZ_CP183077.1"/>
</dbReference>
<accession>A0ABT7MLW5</accession>
<dbReference type="Gene3D" id="3.30.450.20">
    <property type="entry name" value="PAS domain"/>
    <property type="match status" value="1"/>
</dbReference>
<comment type="similarity">
    <text evidence="2">Belongs to the methyl-accepting chemotaxis (MCP) protein family.</text>
</comment>
<dbReference type="Proteomes" id="UP001230807">
    <property type="component" value="Unassembled WGS sequence"/>
</dbReference>
<evidence type="ECO:0000256" key="3">
    <source>
        <dbReference type="PROSITE-ProRule" id="PRU00284"/>
    </source>
</evidence>
<dbReference type="PROSITE" id="PS50113">
    <property type="entry name" value="PAC"/>
    <property type="match status" value="1"/>
</dbReference>
<dbReference type="PRINTS" id="PR00260">
    <property type="entry name" value="CHEMTRNSDUCR"/>
</dbReference>
<gene>
    <name evidence="7" type="ORF">QR695_04165</name>
</gene>
<dbReference type="SUPFAM" id="SSF55785">
    <property type="entry name" value="PYP-like sensor domain (PAS domain)"/>
    <property type="match status" value="1"/>
</dbReference>
<dbReference type="Pfam" id="PF08448">
    <property type="entry name" value="PAS_4"/>
    <property type="match status" value="1"/>
</dbReference>
<feature type="domain" description="PAC" evidence="6">
    <location>
        <begin position="83"/>
        <end position="134"/>
    </location>
</feature>
<proteinExistence type="inferred from homology"/>
<protein>
    <submittedName>
        <fullName evidence="7">Methyl-accepting chemotaxis protein</fullName>
    </submittedName>
</protein>
<comment type="caution">
    <text evidence="7">The sequence shown here is derived from an EMBL/GenBank/DDBJ whole genome shotgun (WGS) entry which is preliminary data.</text>
</comment>
<dbReference type="PANTHER" id="PTHR32089:SF112">
    <property type="entry name" value="LYSOZYME-LIKE PROTEIN-RELATED"/>
    <property type="match status" value="1"/>
</dbReference>
<evidence type="ECO:0000313" key="7">
    <source>
        <dbReference type="EMBL" id="MDL5376201.1"/>
    </source>
</evidence>
<evidence type="ECO:0000256" key="4">
    <source>
        <dbReference type="SAM" id="Coils"/>
    </source>
</evidence>
<sequence>MQLTTTASLSSPDVLRALEANVAMIRFDRQRRVVDVNDLFAKAMKYKRDEMIGMHHHLFCTPSFVSSPDYQAFWNKLFDGFSSADKIERIDARGDSIWLEATYMPIYEQDEVVGVVKIASDITSRQQTIEEYARSFRDMADNLDDRARRGMEESQQLKQTIERLDADSNQNLKMLANLQEQAAEITKIASTIKEIAAQTNLLSLNAAIEAARAGEHGLGFNVVATEVRSLSRLVERAVIEVRANTDGMNKELVSIVDGVTRSSADIQESVRIMEQTLERFAHIEQSAESLNGTAERFTSAI</sequence>
<dbReference type="NCBIfam" id="TIGR00229">
    <property type="entry name" value="sensory_box"/>
    <property type="match status" value="1"/>
</dbReference>
<dbReference type="InterPro" id="IPR000014">
    <property type="entry name" value="PAS"/>
</dbReference>
<keyword evidence="8" id="KW-1185">Reference proteome</keyword>
<dbReference type="PROSITE" id="PS50111">
    <property type="entry name" value="CHEMOTAXIS_TRANSDUC_2"/>
    <property type="match status" value="1"/>
</dbReference>
<name>A0ABT7MLW5_9BACL</name>
<dbReference type="Pfam" id="PF00015">
    <property type="entry name" value="MCPsignal"/>
    <property type="match status" value="1"/>
</dbReference>
<evidence type="ECO:0000256" key="2">
    <source>
        <dbReference type="ARBA" id="ARBA00029447"/>
    </source>
</evidence>
<dbReference type="InterPro" id="IPR013656">
    <property type="entry name" value="PAS_4"/>
</dbReference>
<dbReference type="Gene3D" id="1.10.287.950">
    <property type="entry name" value="Methyl-accepting chemotaxis protein"/>
    <property type="match status" value="1"/>
</dbReference>
<dbReference type="CDD" id="cd00130">
    <property type="entry name" value="PAS"/>
    <property type="match status" value="1"/>
</dbReference>
<dbReference type="InterPro" id="IPR035965">
    <property type="entry name" value="PAS-like_dom_sf"/>
</dbReference>
<feature type="domain" description="Methyl-accepting transducer" evidence="5">
    <location>
        <begin position="119"/>
        <end position="301"/>
    </location>
</feature>
<feature type="coiled-coil region" evidence="4">
    <location>
        <begin position="147"/>
        <end position="181"/>
    </location>
</feature>